<dbReference type="PANTHER" id="PTHR43630">
    <property type="entry name" value="POLY-BETA-1,6-N-ACETYL-D-GLUCOSAMINE SYNTHASE"/>
    <property type="match status" value="1"/>
</dbReference>
<reference evidence="2" key="1">
    <citation type="submission" date="2018-05" db="EMBL/GenBank/DDBJ databases">
        <authorList>
            <person name="Lanie J.A."/>
            <person name="Ng W.-L."/>
            <person name="Kazmierczak K.M."/>
            <person name="Andrzejewski T.M."/>
            <person name="Davidsen T.M."/>
            <person name="Wayne K.J."/>
            <person name="Tettelin H."/>
            <person name="Glass J.I."/>
            <person name="Rusch D."/>
            <person name="Podicherti R."/>
            <person name="Tsui H.-C.T."/>
            <person name="Winkler M.E."/>
        </authorList>
    </citation>
    <scope>NUCLEOTIDE SEQUENCE</scope>
</reference>
<proteinExistence type="predicted"/>
<feature type="domain" description="Glycosyltransferase 2-like" evidence="1">
    <location>
        <begin position="14"/>
        <end position="141"/>
    </location>
</feature>
<protein>
    <recommendedName>
        <fullName evidence="1">Glycosyltransferase 2-like domain-containing protein</fullName>
    </recommendedName>
</protein>
<accession>A0A381VEE8</accession>
<dbReference type="EMBL" id="UINC01008616">
    <property type="protein sequence ID" value="SVA38739.1"/>
    <property type="molecule type" value="Genomic_DNA"/>
</dbReference>
<dbReference type="InterPro" id="IPR001173">
    <property type="entry name" value="Glyco_trans_2-like"/>
</dbReference>
<dbReference type="InterPro" id="IPR029044">
    <property type="entry name" value="Nucleotide-diphossugar_trans"/>
</dbReference>
<dbReference type="Pfam" id="PF00535">
    <property type="entry name" value="Glycos_transf_2"/>
    <property type="match status" value="1"/>
</dbReference>
<gene>
    <name evidence="2" type="ORF">METZ01_LOCUS91593</name>
</gene>
<evidence type="ECO:0000313" key="2">
    <source>
        <dbReference type="EMBL" id="SVA38739.1"/>
    </source>
</evidence>
<evidence type="ECO:0000259" key="1">
    <source>
        <dbReference type="Pfam" id="PF00535"/>
    </source>
</evidence>
<dbReference type="SUPFAM" id="SSF53448">
    <property type="entry name" value="Nucleotide-diphospho-sugar transferases"/>
    <property type="match status" value="1"/>
</dbReference>
<name>A0A381VEE8_9ZZZZ</name>
<dbReference type="AlphaFoldDB" id="A0A381VEE8"/>
<dbReference type="Gene3D" id="3.90.550.10">
    <property type="entry name" value="Spore Coat Polysaccharide Biosynthesis Protein SpsA, Chain A"/>
    <property type="match status" value="1"/>
</dbReference>
<dbReference type="PANTHER" id="PTHR43630:SF2">
    <property type="entry name" value="GLYCOSYLTRANSFERASE"/>
    <property type="match status" value="1"/>
</dbReference>
<organism evidence="2">
    <name type="scientific">marine metagenome</name>
    <dbReference type="NCBI Taxonomy" id="408172"/>
    <lineage>
        <taxon>unclassified sequences</taxon>
        <taxon>metagenomes</taxon>
        <taxon>ecological metagenomes</taxon>
    </lineage>
</organism>
<sequence>MTLFGNTSFTPLVSVVITTKNEEANIENCLRSIYAQNYPKECFEVIVVDNQSSDRTKEIAQKFTPLVFDKGSERSEQRNFGIFSIAQGEYSLFLDADMILAPNLIQGCVQKIQQSKNIALHIPEIILGKSFWSQVRRFERKFYNGTVVDGARFFRIEEFKMIGGFDETLSGPEDWDLDKKFKQRGSIGLVPIQPILNWDCEKWCLSDFIRTMGVVPSQYGGVVFHNESQFDLITYLEKKGYYSKDMNKYIEKWGSDDSDIQKQLGFRYRFFGVFLEEGKWRWLLSCPILTLGMYFLRITIGLRFLLRGLHG</sequence>